<protein>
    <submittedName>
        <fullName evidence="2">Uncharacterized protein</fullName>
    </submittedName>
</protein>
<feature type="compositionally biased region" description="Polar residues" evidence="1">
    <location>
        <begin position="73"/>
        <end position="84"/>
    </location>
</feature>
<dbReference type="EMBL" id="CAJPWZ010002095">
    <property type="protein sequence ID" value="CAG2230688.1"/>
    <property type="molecule type" value="Genomic_DNA"/>
</dbReference>
<evidence type="ECO:0000313" key="3">
    <source>
        <dbReference type="Proteomes" id="UP000683360"/>
    </source>
</evidence>
<sequence length="664" mass="76694">MSTFNSLMSSDEDPDIGDSSMHLFLESSQTSEVPEQGRSPSPAQIWRPHFESPVIANSPVTVSSGACGGPQDTPRSYTRQTSTPLLGRVQQENTTRISSSCIKTLEKLFDNQRTFLQEQFVKQNALVGECLSMLKTLEKRPENGKQLNKSKNEIHVPAYIKQSVRDGYKHNKTTNGLKWTTKTAAGTVLKCNSEENKAMTEAILIYVKGQHQTVEEGVIRCGIETYFNSVKQKEIMELTGKKEEHNRKMVLYGRKHRKLINRRRTLKERKIDPKEEERFMKALEIETMSSEDSDSEDDSIFVTRPLSWVSTEFKQLIQRLDRKYDRTLNAQGKRLKSKRTVGEPSDRPCPKKPKGLEWISSFYISDWRKKVSGRRKWRIITIENHEEEANVTLWDVTVTIGDSLEVNAEININVCCFVTATFQEQQVFYSTPLIKFEKANFFRLKGHTINHQNQFINTDYATLRNNAHKEPSSSVGRHKWYIEFRTDEIPGRIGHENHRGPRSDEEVEEEEDFLLFMKSIADLEEEPSSSVGRHKWYIEFRTDEIPGRIGHENHRGPRSDEEVEEEEDFLLFMKSIADLEEEHSASSVLEHQRAICRYLRKQHIVHQRSSADVASTTHGEPFQAATSVDCQKNEEIAKMLPQDKRGETDETLCAYDTQFKRMVY</sequence>
<gene>
    <name evidence="2" type="ORF">MEDL_43513</name>
</gene>
<dbReference type="InterPro" id="IPR028101">
    <property type="entry name" value="DUF4616"/>
</dbReference>
<dbReference type="PANTHER" id="PTHR14375:SF2">
    <property type="entry name" value="SIMILAR TO RIKEN CDNA 4931414P19"/>
    <property type="match status" value="1"/>
</dbReference>
<proteinExistence type="predicted"/>
<feature type="region of interest" description="Disordered" evidence="1">
    <location>
        <begin position="26"/>
        <end position="45"/>
    </location>
</feature>
<feature type="compositionally biased region" description="Basic and acidic residues" evidence="1">
    <location>
        <begin position="340"/>
        <end position="349"/>
    </location>
</feature>
<feature type="compositionally biased region" description="Polar residues" evidence="1">
    <location>
        <begin position="26"/>
        <end position="42"/>
    </location>
</feature>
<evidence type="ECO:0000256" key="1">
    <source>
        <dbReference type="SAM" id="MobiDB-lite"/>
    </source>
</evidence>
<dbReference type="Proteomes" id="UP000683360">
    <property type="component" value="Unassembled WGS sequence"/>
</dbReference>
<organism evidence="2 3">
    <name type="scientific">Mytilus edulis</name>
    <name type="common">Blue mussel</name>
    <dbReference type="NCBI Taxonomy" id="6550"/>
    <lineage>
        <taxon>Eukaryota</taxon>
        <taxon>Metazoa</taxon>
        <taxon>Spiralia</taxon>
        <taxon>Lophotrochozoa</taxon>
        <taxon>Mollusca</taxon>
        <taxon>Bivalvia</taxon>
        <taxon>Autobranchia</taxon>
        <taxon>Pteriomorphia</taxon>
        <taxon>Mytilida</taxon>
        <taxon>Mytiloidea</taxon>
        <taxon>Mytilidae</taxon>
        <taxon>Mytilinae</taxon>
        <taxon>Mytilus</taxon>
    </lineage>
</organism>
<dbReference type="OrthoDB" id="6171528at2759"/>
<feature type="region of interest" description="Disordered" evidence="1">
    <location>
        <begin position="58"/>
        <end position="84"/>
    </location>
</feature>
<dbReference type="PANTHER" id="PTHR14375">
    <property type="entry name" value="SIMILAR TO RIKEN CDNA 4931414P19"/>
    <property type="match status" value="1"/>
</dbReference>
<name>A0A8S3TB14_MYTED</name>
<keyword evidence="3" id="KW-1185">Reference proteome</keyword>
<feature type="region of interest" description="Disordered" evidence="1">
    <location>
        <begin position="1"/>
        <end position="20"/>
    </location>
</feature>
<reference evidence="2" key="1">
    <citation type="submission" date="2021-03" db="EMBL/GenBank/DDBJ databases">
        <authorList>
            <person name="Bekaert M."/>
        </authorList>
    </citation>
    <scope>NUCLEOTIDE SEQUENCE</scope>
</reference>
<feature type="region of interest" description="Disordered" evidence="1">
    <location>
        <begin position="331"/>
        <end position="350"/>
    </location>
</feature>
<comment type="caution">
    <text evidence="2">The sequence shown here is derived from an EMBL/GenBank/DDBJ whole genome shotgun (WGS) entry which is preliminary data.</text>
</comment>
<dbReference type="AlphaFoldDB" id="A0A8S3TB14"/>
<accession>A0A8S3TB14</accession>
<evidence type="ECO:0000313" key="2">
    <source>
        <dbReference type="EMBL" id="CAG2230688.1"/>
    </source>
</evidence>